<sequence>MHSNKERVAVVGAGLSGVLVARGLHEQGWQVEVFEKSRGSGGRLASARLGEGAIDLGAAALTELQRQHLLALAPEAEGLLQAWDVQLGQLDGQRSDRVETLHVPGARSSALTRGLLDGVPLHTAVRVGAMQPAGQGGWSLEDDQGRALGTFEKVVIATPAPQAVPLLRALPELSAWAAAHPMFPQWVLILTTEQPLPGLDGMDWLEGAHPVLSRVIRNGAKPGRDPGQWVLQASREWSAARVEASAEAMAQELMAAFNALCGETVNVAAMRAHRWLYAGADPSAMPVPPSDSVQVCGDWTEAGGSGIEAAIDSARRVLSHWS</sequence>
<evidence type="ECO:0000259" key="1">
    <source>
        <dbReference type="Pfam" id="PF01593"/>
    </source>
</evidence>
<proteinExistence type="predicted"/>
<keyword evidence="3" id="KW-1185">Reference proteome</keyword>
<dbReference type="RefSeq" id="WP_209288119.1">
    <property type="nucleotide sequence ID" value="NZ_JACVEW010000019.1"/>
</dbReference>
<dbReference type="PANTHER" id="PTHR16128:SF5">
    <property type="entry name" value="FAD_NAD(P)-BINDING OXIDOREDUCTASE FAMILY PROTEIN"/>
    <property type="match status" value="1"/>
</dbReference>
<dbReference type="Proteomes" id="UP000810171">
    <property type="component" value="Unassembled WGS sequence"/>
</dbReference>
<name>A0ABS3ZCT2_9GAMM</name>
<evidence type="ECO:0000313" key="2">
    <source>
        <dbReference type="EMBL" id="MBP0049510.1"/>
    </source>
</evidence>
<dbReference type="InterPro" id="IPR002937">
    <property type="entry name" value="Amino_oxidase"/>
</dbReference>
<evidence type="ECO:0000313" key="3">
    <source>
        <dbReference type="Proteomes" id="UP000810171"/>
    </source>
</evidence>
<accession>A0ABS3ZCT2</accession>
<feature type="domain" description="Amine oxidase" evidence="1">
    <location>
        <begin position="110"/>
        <end position="317"/>
    </location>
</feature>
<dbReference type="Gene3D" id="3.90.660.10">
    <property type="match status" value="1"/>
</dbReference>
<dbReference type="SUPFAM" id="SSF51905">
    <property type="entry name" value="FAD/NAD(P)-binding domain"/>
    <property type="match status" value="1"/>
</dbReference>
<gene>
    <name evidence="2" type="ORF">H9C73_12255</name>
</gene>
<protein>
    <submittedName>
        <fullName evidence="2">NAD(P)-binding protein</fullName>
    </submittedName>
</protein>
<organism evidence="2 3">
    <name type="scientific">Marinobacterium alkalitolerans</name>
    <dbReference type="NCBI Taxonomy" id="1542925"/>
    <lineage>
        <taxon>Bacteria</taxon>
        <taxon>Pseudomonadati</taxon>
        <taxon>Pseudomonadota</taxon>
        <taxon>Gammaproteobacteria</taxon>
        <taxon>Oceanospirillales</taxon>
        <taxon>Oceanospirillaceae</taxon>
        <taxon>Marinobacterium</taxon>
    </lineage>
</organism>
<dbReference type="Gene3D" id="3.50.50.60">
    <property type="entry name" value="FAD/NAD(P)-binding domain"/>
    <property type="match status" value="1"/>
</dbReference>
<reference evidence="2 3" key="1">
    <citation type="submission" date="2020-09" db="EMBL/GenBank/DDBJ databases">
        <authorList>
            <person name="Tanuku N.R.S."/>
        </authorList>
    </citation>
    <scope>NUCLEOTIDE SEQUENCE [LARGE SCALE GENOMIC DNA]</scope>
    <source>
        <strain evidence="2 3">AK62</strain>
    </source>
</reference>
<dbReference type="EMBL" id="JACVEW010000019">
    <property type="protein sequence ID" value="MBP0049510.1"/>
    <property type="molecule type" value="Genomic_DNA"/>
</dbReference>
<dbReference type="Pfam" id="PF01593">
    <property type="entry name" value="Amino_oxidase"/>
    <property type="match status" value="1"/>
</dbReference>
<dbReference type="PANTHER" id="PTHR16128">
    <property type="entry name" value="FAD/NAD(P)-BINDING OXIDOREDUCTASE FAMILY PROTEIN"/>
    <property type="match status" value="1"/>
</dbReference>
<comment type="caution">
    <text evidence="2">The sequence shown here is derived from an EMBL/GenBank/DDBJ whole genome shotgun (WGS) entry which is preliminary data.</text>
</comment>
<dbReference type="InterPro" id="IPR036188">
    <property type="entry name" value="FAD/NAD-bd_sf"/>
</dbReference>
<dbReference type="Pfam" id="PF13450">
    <property type="entry name" value="NAD_binding_8"/>
    <property type="match status" value="1"/>
</dbReference>